<protein>
    <submittedName>
        <fullName evidence="2">Uncharacterized protein</fullName>
    </submittedName>
</protein>
<accession>A0A1I6RDK9</accession>
<dbReference type="OrthoDB" id="199693at2157"/>
<keyword evidence="1" id="KW-1133">Transmembrane helix</keyword>
<keyword evidence="3" id="KW-1185">Reference proteome</keyword>
<reference evidence="3" key="1">
    <citation type="submission" date="2016-10" db="EMBL/GenBank/DDBJ databases">
        <authorList>
            <person name="Varghese N."/>
            <person name="Submissions S."/>
        </authorList>
    </citation>
    <scope>NUCLEOTIDE SEQUENCE [LARGE SCALE GENOMIC DNA]</scope>
    <source>
        <strain evidence="3">DSM 22427</strain>
    </source>
</reference>
<sequence>MSVRPQSDNLLYRAKIELVCLGRTLMPDKETHERTIATIILFGVWAAIVLGPMFFGARPAPWELQLGTTAVVFLVIGRMWDLEVERVLDGITISTDGGQPRDDDRED</sequence>
<organism evidence="2 3">
    <name type="scientific">Halostagnicola kamekurae</name>
    <dbReference type="NCBI Taxonomy" id="619731"/>
    <lineage>
        <taxon>Archaea</taxon>
        <taxon>Methanobacteriati</taxon>
        <taxon>Methanobacteriota</taxon>
        <taxon>Stenosarchaea group</taxon>
        <taxon>Halobacteria</taxon>
        <taxon>Halobacteriales</taxon>
        <taxon>Natrialbaceae</taxon>
        <taxon>Halostagnicola</taxon>
    </lineage>
</organism>
<feature type="transmembrane region" description="Helical" evidence="1">
    <location>
        <begin position="35"/>
        <end position="55"/>
    </location>
</feature>
<dbReference type="Proteomes" id="UP000199199">
    <property type="component" value="Unassembled WGS sequence"/>
</dbReference>
<dbReference type="EMBL" id="FOZS01000002">
    <property type="protein sequence ID" value="SFS62809.1"/>
    <property type="molecule type" value="Genomic_DNA"/>
</dbReference>
<evidence type="ECO:0000313" key="3">
    <source>
        <dbReference type="Proteomes" id="UP000199199"/>
    </source>
</evidence>
<gene>
    <name evidence="2" type="ORF">SAMN04488556_1723</name>
</gene>
<name>A0A1I6RDK9_9EURY</name>
<keyword evidence="1" id="KW-0472">Membrane</keyword>
<proteinExistence type="predicted"/>
<evidence type="ECO:0000256" key="1">
    <source>
        <dbReference type="SAM" id="Phobius"/>
    </source>
</evidence>
<evidence type="ECO:0000313" key="2">
    <source>
        <dbReference type="EMBL" id="SFS62809.1"/>
    </source>
</evidence>
<dbReference type="AlphaFoldDB" id="A0A1I6RDK9"/>
<keyword evidence="1" id="KW-0812">Transmembrane</keyword>